<dbReference type="Pfam" id="PF01050">
    <property type="entry name" value="MannoseP_isomer"/>
    <property type="match status" value="1"/>
</dbReference>
<comment type="similarity">
    <text evidence="1 8">Belongs to the mannose-6-phosphate isomerase type 2 family.</text>
</comment>
<dbReference type="FunFam" id="2.60.120.10:FF:000032">
    <property type="entry name" value="Mannose-1-phosphate guanylyltransferase/mannose-6-phosphate isomerase"/>
    <property type="match status" value="1"/>
</dbReference>
<evidence type="ECO:0000259" key="11">
    <source>
        <dbReference type="Pfam" id="PF22640"/>
    </source>
</evidence>
<evidence type="ECO:0000313" key="12">
    <source>
        <dbReference type="EMBL" id="AXX95903.1"/>
    </source>
</evidence>
<dbReference type="Proteomes" id="UP000262582">
    <property type="component" value="Chromosome"/>
</dbReference>
<dbReference type="FunFam" id="3.90.550.10:FF:000046">
    <property type="entry name" value="Mannose-1-phosphate guanylyltransferase (GDP)"/>
    <property type="match status" value="1"/>
</dbReference>
<feature type="domain" description="Mannose-6-phosphate isomerase type II C-terminal" evidence="10">
    <location>
        <begin position="338"/>
        <end position="452"/>
    </location>
</feature>
<evidence type="ECO:0000256" key="7">
    <source>
        <dbReference type="ARBA" id="ARBA00047343"/>
    </source>
</evidence>
<dbReference type="GO" id="GO:0000271">
    <property type="term" value="P:polysaccharide biosynthetic process"/>
    <property type="evidence" value="ECO:0007669"/>
    <property type="project" value="InterPro"/>
</dbReference>
<evidence type="ECO:0000256" key="4">
    <source>
        <dbReference type="ARBA" id="ARBA00022695"/>
    </source>
</evidence>
<dbReference type="Pfam" id="PF00483">
    <property type="entry name" value="NTP_transferase"/>
    <property type="match status" value="1"/>
</dbReference>
<evidence type="ECO:0000256" key="1">
    <source>
        <dbReference type="ARBA" id="ARBA00006115"/>
    </source>
</evidence>
<dbReference type="EMBL" id="CP032097">
    <property type="protein sequence ID" value="AXX95903.1"/>
    <property type="molecule type" value="Genomic_DNA"/>
</dbReference>
<keyword evidence="6" id="KW-0342">GTP-binding</keyword>
<dbReference type="PANTHER" id="PTHR46390:SF1">
    <property type="entry name" value="MANNOSE-1-PHOSPHATE GUANYLYLTRANSFERASE"/>
    <property type="match status" value="1"/>
</dbReference>
<dbReference type="EMBL" id="NXIG01000010">
    <property type="protein sequence ID" value="RXI29761.1"/>
    <property type="molecule type" value="Genomic_DNA"/>
</dbReference>
<feature type="domain" description="MannoseP isomerase/GMP-like beta-helix" evidence="11">
    <location>
        <begin position="280"/>
        <end position="334"/>
    </location>
</feature>
<evidence type="ECO:0000256" key="2">
    <source>
        <dbReference type="ARBA" id="ARBA00012387"/>
    </source>
</evidence>
<evidence type="ECO:0000259" key="9">
    <source>
        <dbReference type="Pfam" id="PF00483"/>
    </source>
</evidence>
<dbReference type="EC" id="2.7.7.13" evidence="2"/>
<keyword evidence="5" id="KW-0547">Nucleotide-binding</keyword>
<dbReference type="Gene3D" id="3.90.550.10">
    <property type="entry name" value="Spore Coat Polysaccharide Biosynthesis Protein SpsA, Chain A"/>
    <property type="match status" value="1"/>
</dbReference>
<dbReference type="SUPFAM" id="SSF53448">
    <property type="entry name" value="Nucleotide-diphospho-sugar transferases"/>
    <property type="match status" value="1"/>
</dbReference>
<feature type="domain" description="Nucleotidyl transferase" evidence="9">
    <location>
        <begin position="3"/>
        <end position="272"/>
    </location>
</feature>
<evidence type="ECO:0000256" key="8">
    <source>
        <dbReference type="RuleBase" id="RU004190"/>
    </source>
</evidence>
<sequence>MTNIILCGGSGTRLWPISRTLLPKQFVKLFLNKSLFQLTVERNSKLCKSQFIVSNAEQYFLALDQLEELGKKNNKYLLEPIGRNTAPAIALACMALEYDEIVIVTPSDHLIKDEKEYEKVLKKAKELASDNKLVTFGIKPTFAETGFGYIESVNEFDVKAFHEKPNFETATSYLKAGNYYWNSGMFMFKAGVFLDELEKYSVEIYNQSKNAFDNASKDEIIRIKHDDMMSIPEDSIDYAVMEKSDIVKVIPSNINWSDVGSFDALFEELPKDKNGNTKNDKHISIDSKYNLVYGNERVIATVDVEDLIIIDTGDAILVSKKGSSQKVKRVVEKLKETNSQLHNIHLTGHRPWGTYTVLEESNGYKIKRIEVKPGKRLSLQKHFHRNEHWIVVSGTATVTVGNETRYVRPNESTYIKMGEVHRLENEGRIPVVLIEAQVGEYTGEDDIVRIDDDFKRD</sequence>
<dbReference type="RefSeq" id="WP_118918063.1">
    <property type="nucleotide sequence ID" value="NZ_CP032097.1"/>
</dbReference>
<dbReference type="CDD" id="cd02509">
    <property type="entry name" value="GDP-M1P_Guanylyltransferase"/>
    <property type="match status" value="1"/>
</dbReference>
<dbReference type="InterPro" id="IPR014710">
    <property type="entry name" value="RmlC-like_jellyroll"/>
</dbReference>
<dbReference type="InterPro" id="IPR005835">
    <property type="entry name" value="NTP_transferase_dom"/>
</dbReference>
<dbReference type="SUPFAM" id="SSF51182">
    <property type="entry name" value="RmlC-like cupins"/>
    <property type="match status" value="1"/>
</dbReference>
<dbReference type="InterPro" id="IPR051161">
    <property type="entry name" value="Mannose-6P_isomerase_type2"/>
</dbReference>
<dbReference type="PANTHER" id="PTHR46390">
    <property type="entry name" value="MANNOSE-1-PHOSPHATE GUANYLYLTRANSFERASE"/>
    <property type="match status" value="1"/>
</dbReference>
<evidence type="ECO:0000313" key="13">
    <source>
        <dbReference type="EMBL" id="RXI29761.1"/>
    </source>
</evidence>
<evidence type="ECO:0000256" key="3">
    <source>
        <dbReference type="ARBA" id="ARBA00022679"/>
    </source>
</evidence>
<dbReference type="AlphaFoldDB" id="A0A347UAM5"/>
<dbReference type="NCBIfam" id="TIGR01479">
    <property type="entry name" value="GMP_PMI"/>
    <property type="match status" value="1"/>
</dbReference>
<reference evidence="13 15" key="1">
    <citation type="submission" date="2017-09" db="EMBL/GenBank/DDBJ databases">
        <title>Genomics of the genus Arcobacter.</title>
        <authorList>
            <person name="Perez-Cataluna A."/>
            <person name="Figueras M.J."/>
            <person name="Salas-Masso N."/>
        </authorList>
    </citation>
    <scope>NUCLEOTIDE SEQUENCE [LARGE SCALE GENOMIC DNA]</scope>
    <source>
        <strain evidence="13 15">CECT 7837</strain>
    </source>
</reference>
<accession>A0A347UAM5</accession>
<keyword evidence="3" id="KW-0808">Transferase</keyword>
<dbReference type="InterPro" id="IPR011051">
    <property type="entry name" value="RmlC_Cupin_sf"/>
</dbReference>
<dbReference type="GO" id="GO:0005525">
    <property type="term" value="F:GTP binding"/>
    <property type="evidence" value="ECO:0007669"/>
    <property type="project" value="UniProtKB-KW"/>
</dbReference>
<evidence type="ECO:0000256" key="5">
    <source>
        <dbReference type="ARBA" id="ARBA00022741"/>
    </source>
</evidence>
<dbReference type="InterPro" id="IPR054566">
    <property type="entry name" value="ManC/GMP-like_b-helix"/>
</dbReference>
<dbReference type="GO" id="GO:0004475">
    <property type="term" value="F:mannose-1-phosphate guanylyltransferase (GTP) activity"/>
    <property type="evidence" value="ECO:0007669"/>
    <property type="project" value="UniProtKB-EC"/>
</dbReference>
<dbReference type="OrthoDB" id="9806359at2"/>
<evidence type="ECO:0000313" key="15">
    <source>
        <dbReference type="Proteomes" id="UP000290588"/>
    </source>
</evidence>
<dbReference type="Pfam" id="PF22640">
    <property type="entry name" value="ManC_GMP_beta-helix"/>
    <property type="match status" value="1"/>
</dbReference>
<keyword evidence="4 13" id="KW-0548">Nucleotidyltransferase</keyword>
<comment type="catalytic activity">
    <reaction evidence="7">
        <text>alpha-D-mannose 1-phosphate + GTP + H(+) = GDP-alpha-D-mannose + diphosphate</text>
        <dbReference type="Rhea" id="RHEA:15229"/>
        <dbReference type="ChEBI" id="CHEBI:15378"/>
        <dbReference type="ChEBI" id="CHEBI:33019"/>
        <dbReference type="ChEBI" id="CHEBI:37565"/>
        <dbReference type="ChEBI" id="CHEBI:57527"/>
        <dbReference type="ChEBI" id="CHEBI:58409"/>
        <dbReference type="EC" id="2.7.7.13"/>
    </reaction>
</comment>
<keyword evidence="14" id="KW-1185">Reference proteome</keyword>
<organism evidence="13 15">
    <name type="scientific">Arcobacter ellisii</name>
    <dbReference type="NCBI Taxonomy" id="913109"/>
    <lineage>
        <taxon>Bacteria</taxon>
        <taxon>Pseudomonadati</taxon>
        <taxon>Campylobacterota</taxon>
        <taxon>Epsilonproteobacteria</taxon>
        <taxon>Campylobacterales</taxon>
        <taxon>Arcobacteraceae</taxon>
        <taxon>Arcobacter</taxon>
    </lineage>
</organism>
<dbReference type="Proteomes" id="UP000290588">
    <property type="component" value="Unassembled WGS sequence"/>
</dbReference>
<proteinExistence type="inferred from homology"/>
<protein>
    <recommendedName>
        <fullName evidence="2">mannose-1-phosphate guanylyltransferase</fullName>
        <ecNumber evidence="2">2.7.7.13</ecNumber>
    </recommendedName>
</protein>
<evidence type="ECO:0000256" key="6">
    <source>
        <dbReference type="ARBA" id="ARBA00023134"/>
    </source>
</evidence>
<reference evidence="12 14" key="2">
    <citation type="submission" date="2018-08" db="EMBL/GenBank/DDBJ databases">
        <title>Complete genome of the Arcobacter ellisii type strain LMG 26155.</title>
        <authorList>
            <person name="Miller W.G."/>
            <person name="Yee E."/>
            <person name="Bono J.L."/>
        </authorList>
    </citation>
    <scope>NUCLEOTIDE SEQUENCE [LARGE SCALE GENOMIC DNA]</scope>
    <source>
        <strain evidence="12 14">LMG 26155</strain>
    </source>
</reference>
<dbReference type="Gene3D" id="2.60.120.10">
    <property type="entry name" value="Jelly Rolls"/>
    <property type="match status" value="1"/>
</dbReference>
<evidence type="ECO:0000259" key="10">
    <source>
        <dbReference type="Pfam" id="PF01050"/>
    </source>
</evidence>
<dbReference type="InterPro" id="IPR049577">
    <property type="entry name" value="GMPP_N"/>
</dbReference>
<gene>
    <name evidence="12" type="ORF">AELL_2277</name>
    <name evidence="13" type="ORF">CP962_10365</name>
</gene>
<dbReference type="InterPro" id="IPR006375">
    <property type="entry name" value="Man1P_GuaTrfase/Man6P_Isoase"/>
</dbReference>
<dbReference type="GO" id="GO:0016853">
    <property type="term" value="F:isomerase activity"/>
    <property type="evidence" value="ECO:0007669"/>
    <property type="project" value="UniProtKB-KW"/>
</dbReference>
<name>A0A347UAM5_9BACT</name>
<dbReference type="InterPro" id="IPR029044">
    <property type="entry name" value="Nucleotide-diphossugar_trans"/>
</dbReference>
<evidence type="ECO:0000313" key="14">
    <source>
        <dbReference type="Proteomes" id="UP000262582"/>
    </source>
</evidence>
<dbReference type="GO" id="GO:0009298">
    <property type="term" value="P:GDP-mannose biosynthetic process"/>
    <property type="evidence" value="ECO:0007669"/>
    <property type="project" value="TreeGrafter"/>
</dbReference>
<dbReference type="KEGG" id="aell:AELL_2277"/>
<dbReference type="CDD" id="cd02213">
    <property type="entry name" value="cupin_PMI_typeII_C"/>
    <property type="match status" value="1"/>
</dbReference>
<keyword evidence="13" id="KW-0413">Isomerase</keyword>
<dbReference type="InterPro" id="IPR001538">
    <property type="entry name" value="Man6P_isomerase-2_C"/>
</dbReference>